<keyword evidence="1" id="KW-0645">Protease</keyword>
<organism evidence="1 2">
    <name type="scientific">Spongiivirga citrea</name>
    <dbReference type="NCBI Taxonomy" id="1481457"/>
    <lineage>
        <taxon>Bacteria</taxon>
        <taxon>Pseudomonadati</taxon>
        <taxon>Bacteroidota</taxon>
        <taxon>Flavobacteriia</taxon>
        <taxon>Flavobacteriales</taxon>
        <taxon>Flavobacteriaceae</taxon>
        <taxon>Spongiivirga</taxon>
    </lineage>
</organism>
<dbReference type="Pfam" id="PF13715">
    <property type="entry name" value="CarbopepD_reg_2"/>
    <property type="match status" value="1"/>
</dbReference>
<keyword evidence="1" id="KW-0121">Carboxypeptidase</keyword>
<dbReference type="SUPFAM" id="SSF49464">
    <property type="entry name" value="Carboxypeptidase regulatory domain-like"/>
    <property type="match status" value="1"/>
</dbReference>
<dbReference type="EMBL" id="JAABOQ010000005">
    <property type="protein sequence ID" value="NER17999.1"/>
    <property type="molecule type" value="Genomic_DNA"/>
</dbReference>
<dbReference type="RefSeq" id="WP_164032686.1">
    <property type="nucleotide sequence ID" value="NZ_JAABOQ010000005.1"/>
</dbReference>
<evidence type="ECO:0000313" key="1">
    <source>
        <dbReference type="EMBL" id="NER17999.1"/>
    </source>
</evidence>
<accession>A0A6M0CQ54</accession>
<gene>
    <name evidence="1" type="ORF">GWK10_12305</name>
</gene>
<evidence type="ECO:0000313" key="2">
    <source>
        <dbReference type="Proteomes" id="UP000474296"/>
    </source>
</evidence>
<dbReference type="AlphaFoldDB" id="A0A6M0CQ54"/>
<keyword evidence="1" id="KW-0378">Hydrolase</keyword>
<name>A0A6M0CQ54_9FLAO</name>
<sequence length="298" mass="34131">MRKILAFNILFSYSFCFGQIQSVVFDSITKEKIPYVNIWSENENIGTTSNKNGEFLIDSLNSGFLILSRLGYKELRINLIELPTSIFLSPKAVGLKELPILEKKETEQRIIGNFENTNIETFYASTGTPEIKARLFDYDSRFVNTPYLKKIILPIYSHLPNSEFNIRLYSVGQNGEPCDPIYEKNVIGVAKKGINNMEIDLTDLSLTFPKSGLFVGFEWLIVDENQYKLSYPTNSSKTKAKSIIIYEPKVGILSTSENSHAWNYKKGKWRKEEKIYDNKGVPYYDDYGVLAIELTLTN</sequence>
<dbReference type="InterPro" id="IPR008969">
    <property type="entry name" value="CarboxyPept-like_regulatory"/>
</dbReference>
<proteinExistence type="predicted"/>
<reference evidence="1 2" key="1">
    <citation type="submission" date="2020-01" db="EMBL/GenBank/DDBJ databases">
        <title>Spongiivirga citrea KCTC 32990T.</title>
        <authorList>
            <person name="Wang G."/>
        </authorList>
    </citation>
    <scope>NUCLEOTIDE SEQUENCE [LARGE SCALE GENOMIC DNA]</scope>
    <source>
        <strain evidence="1 2">KCTC 32990</strain>
    </source>
</reference>
<keyword evidence="2" id="KW-1185">Reference proteome</keyword>
<comment type="caution">
    <text evidence="1">The sequence shown here is derived from an EMBL/GenBank/DDBJ whole genome shotgun (WGS) entry which is preliminary data.</text>
</comment>
<dbReference type="GO" id="GO:0004180">
    <property type="term" value="F:carboxypeptidase activity"/>
    <property type="evidence" value="ECO:0007669"/>
    <property type="project" value="UniProtKB-KW"/>
</dbReference>
<dbReference type="Proteomes" id="UP000474296">
    <property type="component" value="Unassembled WGS sequence"/>
</dbReference>
<protein>
    <submittedName>
        <fullName evidence="1">Carboxypeptidase-like regulatory domain-containing protein</fullName>
    </submittedName>
</protein>